<dbReference type="InterPro" id="IPR028325">
    <property type="entry name" value="VG_K_chnl"/>
</dbReference>
<dbReference type="PRINTS" id="PR01494">
    <property type="entry name" value="KV9CHANNEL"/>
</dbReference>
<protein>
    <recommendedName>
        <fullName evidence="9">Potassium channel tetramerisation-type BTB domain-containing protein</fullName>
    </recommendedName>
</protein>
<dbReference type="GO" id="GO:0005251">
    <property type="term" value="F:delayed rectifier potassium channel activity"/>
    <property type="evidence" value="ECO:0007669"/>
    <property type="project" value="TreeGrafter"/>
</dbReference>
<dbReference type="Proteomes" id="UP000218231">
    <property type="component" value="Unassembled WGS sequence"/>
</dbReference>
<dbReference type="InterPro" id="IPR003971">
    <property type="entry name" value="K_chnl_volt-dep_Kv5/Kv9"/>
</dbReference>
<evidence type="ECO:0000256" key="4">
    <source>
        <dbReference type="ARBA" id="ARBA00022989"/>
    </source>
</evidence>
<organism evidence="10 11">
    <name type="scientific">Diploscapter pachys</name>
    <dbReference type="NCBI Taxonomy" id="2018661"/>
    <lineage>
        <taxon>Eukaryota</taxon>
        <taxon>Metazoa</taxon>
        <taxon>Ecdysozoa</taxon>
        <taxon>Nematoda</taxon>
        <taxon>Chromadorea</taxon>
        <taxon>Rhabditida</taxon>
        <taxon>Rhabditina</taxon>
        <taxon>Rhabditomorpha</taxon>
        <taxon>Rhabditoidea</taxon>
        <taxon>Rhabditidae</taxon>
        <taxon>Diploscapter</taxon>
    </lineage>
</organism>
<gene>
    <name evidence="10" type="ORF">WR25_09124</name>
</gene>
<dbReference type="EMBL" id="LIAE01006717">
    <property type="protein sequence ID" value="PAV85869.1"/>
    <property type="molecule type" value="Genomic_DNA"/>
</dbReference>
<dbReference type="OrthoDB" id="296522at2759"/>
<dbReference type="InterPro" id="IPR011333">
    <property type="entry name" value="SKP1/BTB/POZ_sf"/>
</dbReference>
<evidence type="ECO:0000256" key="3">
    <source>
        <dbReference type="ARBA" id="ARBA00022692"/>
    </source>
</evidence>
<evidence type="ECO:0000256" key="2">
    <source>
        <dbReference type="ARBA" id="ARBA00022448"/>
    </source>
</evidence>
<keyword evidence="3 8" id="KW-0812">Transmembrane</keyword>
<evidence type="ECO:0000256" key="8">
    <source>
        <dbReference type="SAM" id="Phobius"/>
    </source>
</evidence>
<reference evidence="10 11" key="1">
    <citation type="journal article" date="2017" name="Curr. Biol.">
        <title>Genome architecture and evolution of a unichromosomal asexual nematode.</title>
        <authorList>
            <person name="Fradin H."/>
            <person name="Zegar C."/>
            <person name="Gutwein M."/>
            <person name="Lucas J."/>
            <person name="Kovtun M."/>
            <person name="Corcoran D."/>
            <person name="Baugh L.R."/>
            <person name="Kiontke K."/>
            <person name="Gunsalus K."/>
            <person name="Fitch D.H."/>
            <person name="Piano F."/>
        </authorList>
    </citation>
    <scope>NUCLEOTIDE SEQUENCE [LARGE SCALE GENOMIC DNA]</scope>
    <source>
        <strain evidence="10">PF1309</strain>
    </source>
</reference>
<keyword evidence="6 8" id="KW-0472">Membrane</keyword>
<dbReference type="AlphaFoldDB" id="A0A2A2LI86"/>
<dbReference type="Gene3D" id="1.20.120.350">
    <property type="entry name" value="Voltage-gated potassium channels. Chain C"/>
    <property type="match status" value="1"/>
</dbReference>
<dbReference type="GO" id="GO:0001508">
    <property type="term" value="P:action potential"/>
    <property type="evidence" value="ECO:0007669"/>
    <property type="project" value="TreeGrafter"/>
</dbReference>
<comment type="subcellular location">
    <subcellularLocation>
        <location evidence="1">Membrane</location>
        <topology evidence="1">Multi-pass membrane protein</topology>
    </subcellularLocation>
</comment>
<dbReference type="PANTHER" id="PTHR11537:SF121">
    <property type="entry name" value="BTB DOMAIN-CONTAINING PROTEIN"/>
    <property type="match status" value="1"/>
</dbReference>
<dbReference type="Gene3D" id="3.30.710.10">
    <property type="entry name" value="Potassium Channel Kv1.1, Chain A"/>
    <property type="match status" value="1"/>
</dbReference>
<dbReference type="PANTHER" id="PTHR11537">
    <property type="entry name" value="VOLTAGE-GATED POTASSIUM CHANNEL"/>
    <property type="match status" value="1"/>
</dbReference>
<proteinExistence type="predicted"/>
<evidence type="ECO:0000256" key="1">
    <source>
        <dbReference type="ARBA" id="ARBA00004141"/>
    </source>
</evidence>
<dbReference type="SUPFAM" id="SSF54695">
    <property type="entry name" value="POZ domain"/>
    <property type="match status" value="1"/>
</dbReference>
<name>A0A2A2LI86_9BILA</name>
<dbReference type="CDD" id="cd18317">
    <property type="entry name" value="BTB_POZ_Kv"/>
    <property type="match status" value="1"/>
</dbReference>
<keyword evidence="7" id="KW-0407">Ion channel</keyword>
<accession>A0A2A2LI86</accession>
<evidence type="ECO:0000256" key="5">
    <source>
        <dbReference type="ARBA" id="ARBA00023065"/>
    </source>
</evidence>
<evidence type="ECO:0000313" key="10">
    <source>
        <dbReference type="EMBL" id="PAV85869.1"/>
    </source>
</evidence>
<evidence type="ECO:0000313" key="11">
    <source>
        <dbReference type="Proteomes" id="UP000218231"/>
    </source>
</evidence>
<keyword evidence="5" id="KW-0406">Ion transport</keyword>
<feature type="domain" description="Potassium channel tetramerisation-type BTB" evidence="9">
    <location>
        <begin position="21"/>
        <end position="118"/>
    </location>
</feature>
<dbReference type="PRINTS" id="PR00169">
    <property type="entry name" value="KCHANNEL"/>
</dbReference>
<evidence type="ECO:0000256" key="6">
    <source>
        <dbReference type="ARBA" id="ARBA00023136"/>
    </source>
</evidence>
<feature type="transmembrane region" description="Helical" evidence="8">
    <location>
        <begin position="168"/>
        <end position="191"/>
    </location>
</feature>
<dbReference type="GO" id="GO:0051260">
    <property type="term" value="P:protein homooligomerization"/>
    <property type="evidence" value="ECO:0007669"/>
    <property type="project" value="InterPro"/>
</dbReference>
<dbReference type="GO" id="GO:0008076">
    <property type="term" value="C:voltage-gated potassium channel complex"/>
    <property type="evidence" value="ECO:0007669"/>
    <property type="project" value="InterPro"/>
</dbReference>
<evidence type="ECO:0000259" key="9">
    <source>
        <dbReference type="Pfam" id="PF02214"/>
    </source>
</evidence>
<dbReference type="Pfam" id="PF02214">
    <property type="entry name" value="BTB_2"/>
    <property type="match status" value="1"/>
</dbReference>
<sequence length="225" mass="25846">MHRRVAFRDRQSGGLKAVEYVKLTIGGKCYLIRNDLYIKEKTRMHDIVEGTHEQRLLLVDGYDPATNEYYLERNTRLADHIMDFFATGSLHKPTNICTERFKEELDFWRIGVEYVSSCCSLPYDGSASKSHFHESEFNQDEMIAIFDGATCSSFRMIIWRFIEDPQSSVPAAVFALLSILFVFASVIGLILGSMPEFQEDSTNATAYHYMHARSRPNEATLQITF</sequence>
<dbReference type="InterPro" id="IPR027359">
    <property type="entry name" value="Volt_channel_dom_sf"/>
</dbReference>
<dbReference type="InterPro" id="IPR003131">
    <property type="entry name" value="T1-type_BTB"/>
</dbReference>
<keyword evidence="11" id="KW-1185">Reference proteome</keyword>
<dbReference type="STRING" id="2018661.A0A2A2LI86"/>
<comment type="caution">
    <text evidence="10">The sequence shown here is derived from an EMBL/GenBank/DDBJ whole genome shotgun (WGS) entry which is preliminary data.</text>
</comment>
<evidence type="ECO:0000256" key="7">
    <source>
        <dbReference type="ARBA" id="ARBA00023303"/>
    </source>
</evidence>
<keyword evidence="2" id="KW-0813">Transport</keyword>
<keyword evidence="4 8" id="KW-1133">Transmembrane helix</keyword>